<proteinExistence type="predicted"/>
<evidence type="ECO:0000313" key="1">
    <source>
        <dbReference type="EnsemblPlants" id="Bo01026s030.1"/>
    </source>
</evidence>
<reference evidence="1" key="2">
    <citation type="submission" date="2015-06" db="UniProtKB">
        <authorList>
            <consortium name="EnsemblPlants"/>
        </authorList>
    </citation>
    <scope>IDENTIFICATION</scope>
</reference>
<dbReference type="AlphaFoldDB" id="A0A0D2ZT22"/>
<dbReference type="Proteomes" id="UP000032141">
    <property type="component" value="Unassembled WGS sequence"/>
</dbReference>
<organism evidence="1 2">
    <name type="scientific">Brassica oleracea var. oleracea</name>
    <dbReference type="NCBI Taxonomy" id="109376"/>
    <lineage>
        <taxon>Eukaryota</taxon>
        <taxon>Viridiplantae</taxon>
        <taxon>Streptophyta</taxon>
        <taxon>Embryophyta</taxon>
        <taxon>Tracheophyta</taxon>
        <taxon>Spermatophyta</taxon>
        <taxon>Magnoliopsida</taxon>
        <taxon>eudicotyledons</taxon>
        <taxon>Gunneridae</taxon>
        <taxon>Pentapetalae</taxon>
        <taxon>rosids</taxon>
        <taxon>malvids</taxon>
        <taxon>Brassicales</taxon>
        <taxon>Brassicaceae</taxon>
        <taxon>Brassiceae</taxon>
        <taxon>Brassica</taxon>
    </lineage>
</organism>
<dbReference type="HOGENOM" id="CLU_1680385_0_0_1"/>
<dbReference type="EnsemblPlants" id="Bo01026s030.1">
    <property type="protein sequence ID" value="Bo01026s030.1"/>
    <property type="gene ID" value="Bo01026s030"/>
</dbReference>
<sequence length="157" mass="17741">MRRCKPLVDPITDAPSRSATVCIADLLWNPNHFPNPNPSSLSRLKLALSRRDQVNQTFSFFPVHDPTKQAARPRPDSKNDQLAASFSLWWSKSTLHKFLKDYAALNLSEDNYLKWVMNTSVALKSRGLGKCIILTDGNNAIESEKHKAIKIIISLRI</sequence>
<evidence type="ECO:0000313" key="2">
    <source>
        <dbReference type="Proteomes" id="UP000032141"/>
    </source>
</evidence>
<dbReference type="Gramene" id="Bo01026s030.1">
    <property type="protein sequence ID" value="Bo01026s030.1"/>
    <property type="gene ID" value="Bo01026s030"/>
</dbReference>
<accession>A0A0D2ZT22</accession>
<name>A0A0D2ZT22_BRAOL</name>
<reference evidence="1" key="1">
    <citation type="journal article" date="2014" name="Genome Biol.">
        <title>Transcriptome and methylome profiling reveals relics of genome dominance in the mesopolyploid Brassica oleracea.</title>
        <authorList>
            <person name="Parkin I.A."/>
            <person name="Koh C."/>
            <person name="Tang H."/>
            <person name="Robinson S.J."/>
            <person name="Kagale S."/>
            <person name="Clarke W.E."/>
            <person name="Town C.D."/>
            <person name="Nixon J."/>
            <person name="Krishnakumar V."/>
            <person name="Bidwell S.L."/>
            <person name="Denoeud F."/>
            <person name="Belcram H."/>
            <person name="Links M.G."/>
            <person name="Just J."/>
            <person name="Clarke C."/>
            <person name="Bender T."/>
            <person name="Huebert T."/>
            <person name="Mason A.S."/>
            <person name="Pires J.C."/>
            <person name="Barker G."/>
            <person name="Moore J."/>
            <person name="Walley P.G."/>
            <person name="Manoli S."/>
            <person name="Batley J."/>
            <person name="Edwards D."/>
            <person name="Nelson M.N."/>
            <person name="Wang X."/>
            <person name="Paterson A.H."/>
            <person name="King G."/>
            <person name="Bancroft I."/>
            <person name="Chalhoub B."/>
            <person name="Sharpe A.G."/>
        </authorList>
    </citation>
    <scope>NUCLEOTIDE SEQUENCE [LARGE SCALE GENOMIC DNA]</scope>
    <source>
        <strain evidence="1">cv. TO1000</strain>
    </source>
</reference>
<keyword evidence="2" id="KW-1185">Reference proteome</keyword>
<protein>
    <submittedName>
        <fullName evidence="1">Uncharacterized protein</fullName>
    </submittedName>
</protein>